<feature type="region of interest" description="Disordered" evidence="1">
    <location>
        <begin position="366"/>
        <end position="389"/>
    </location>
</feature>
<keyword evidence="5" id="KW-1185">Reference proteome</keyword>
<gene>
    <name evidence="4" type="ORF">SLEP1_g28850</name>
</gene>
<protein>
    <submittedName>
        <fullName evidence="4">Uncharacterized protein</fullName>
    </submittedName>
</protein>
<dbReference type="GO" id="GO:0003824">
    <property type="term" value="F:catalytic activity"/>
    <property type="evidence" value="ECO:0007669"/>
    <property type="project" value="InterPro"/>
</dbReference>
<dbReference type="PANTHER" id="PTHR31635">
    <property type="entry name" value="REVERSE TRANSCRIPTASE DOMAIN-CONTAINING PROTEIN-RELATED"/>
    <property type="match status" value="1"/>
</dbReference>
<feature type="compositionally biased region" description="Basic and acidic residues" evidence="1">
    <location>
        <begin position="530"/>
        <end position="552"/>
    </location>
</feature>
<feature type="compositionally biased region" description="Basic residues" evidence="1">
    <location>
        <begin position="604"/>
        <end position="617"/>
    </location>
</feature>
<organism evidence="4 5">
    <name type="scientific">Rubroshorea leprosula</name>
    <dbReference type="NCBI Taxonomy" id="152421"/>
    <lineage>
        <taxon>Eukaryota</taxon>
        <taxon>Viridiplantae</taxon>
        <taxon>Streptophyta</taxon>
        <taxon>Embryophyta</taxon>
        <taxon>Tracheophyta</taxon>
        <taxon>Spermatophyta</taxon>
        <taxon>Magnoliopsida</taxon>
        <taxon>eudicotyledons</taxon>
        <taxon>Gunneridae</taxon>
        <taxon>Pentapetalae</taxon>
        <taxon>rosids</taxon>
        <taxon>malvids</taxon>
        <taxon>Malvales</taxon>
        <taxon>Dipterocarpaceae</taxon>
        <taxon>Rubroshorea</taxon>
    </lineage>
</organism>
<dbReference type="SUPFAM" id="SSF56219">
    <property type="entry name" value="DNase I-like"/>
    <property type="match status" value="1"/>
</dbReference>
<feature type="compositionally biased region" description="Basic and acidic residues" evidence="1">
    <location>
        <begin position="572"/>
        <end position="585"/>
    </location>
</feature>
<feature type="domain" description="Reverse transcriptase" evidence="2">
    <location>
        <begin position="1194"/>
        <end position="1415"/>
    </location>
</feature>
<dbReference type="InterPro" id="IPR035979">
    <property type="entry name" value="RBD_domain_sf"/>
</dbReference>
<dbReference type="SUPFAM" id="SSF54928">
    <property type="entry name" value="RNA-binding domain, RBD"/>
    <property type="match status" value="1"/>
</dbReference>
<dbReference type="InterPro" id="IPR036691">
    <property type="entry name" value="Endo/exonu/phosph_ase_sf"/>
</dbReference>
<dbReference type="PANTHER" id="PTHR31635:SF196">
    <property type="entry name" value="REVERSE TRANSCRIPTASE DOMAIN-CONTAINING PROTEIN-RELATED"/>
    <property type="match status" value="1"/>
</dbReference>
<feature type="region of interest" description="Disordered" evidence="1">
    <location>
        <begin position="416"/>
        <end position="618"/>
    </location>
</feature>
<dbReference type="InterPro" id="IPR012677">
    <property type="entry name" value="Nucleotide-bd_a/b_plait_sf"/>
</dbReference>
<dbReference type="GO" id="GO:0003676">
    <property type="term" value="F:nucleic acid binding"/>
    <property type="evidence" value="ECO:0007669"/>
    <property type="project" value="InterPro"/>
</dbReference>
<feature type="compositionally biased region" description="Basic and acidic residues" evidence="1">
    <location>
        <begin position="1"/>
        <end position="13"/>
    </location>
</feature>
<evidence type="ECO:0000259" key="2">
    <source>
        <dbReference type="Pfam" id="PF00078"/>
    </source>
</evidence>
<dbReference type="CDD" id="cd01650">
    <property type="entry name" value="RT_nLTR_like"/>
    <property type="match status" value="1"/>
</dbReference>
<dbReference type="InterPro" id="IPR000477">
    <property type="entry name" value="RT_dom"/>
</dbReference>
<comment type="caution">
    <text evidence="4">The sequence shown here is derived from an EMBL/GenBank/DDBJ whole genome shotgun (WGS) entry which is preliminary data.</text>
</comment>
<dbReference type="Gene3D" id="3.30.70.330">
    <property type="match status" value="1"/>
</dbReference>
<reference evidence="4 5" key="1">
    <citation type="journal article" date="2021" name="Commun. Biol.">
        <title>The genome of Shorea leprosula (Dipterocarpaceae) highlights the ecological relevance of drought in aseasonal tropical rainforests.</title>
        <authorList>
            <person name="Ng K.K.S."/>
            <person name="Kobayashi M.J."/>
            <person name="Fawcett J.A."/>
            <person name="Hatakeyama M."/>
            <person name="Paape T."/>
            <person name="Ng C.H."/>
            <person name="Ang C.C."/>
            <person name="Tnah L.H."/>
            <person name="Lee C.T."/>
            <person name="Nishiyama T."/>
            <person name="Sese J."/>
            <person name="O'Brien M.J."/>
            <person name="Copetti D."/>
            <person name="Mohd Noor M.I."/>
            <person name="Ong R.C."/>
            <person name="Putra M."/>
            <person name="Sireger I.Z."/>
            <person name="Indrioko S."/>
            <person name="Kosugi Y."/>
            <person name="Izuno A."/>
            <person name="Isagi Y."/>
            <person name="Lee S.L."/>
            <person name="Shimizu K.K."/>
        </authorList>
    </citation>
    <scope>NUCLEOTIDE SEQUENCE [LARGE SCALE GENOMIC DNA]</scope>
    <source>
        <strain evidence="4">214</strain>
    </source>
</reference>
<feature type="domain" description="Endonuclease/exonuclease/phosphatase" evidence="3">
    <location>
        <begin position="759"/>
        <end position="919"/>
    </location>
</feature>
<dbReference type="Pfam" id="PF03372">
    <property type="entry name" value="Exo_endo_phos"/>
    <property type="match status" value="1"/>
</dbReference>
<dbReference type="Pfam" id="PF00078">
    <property type="entry name" value="RVT_1"/>
    <property type="match status" value="1"/>
</dbReference>
<sequence length="1656" mass="190134">MRGRVLERERAPERVTNNRGRGRRAQRYEGIQLESKNCPTKYYGGFEKKIYNQASPFFFTNFPEDWSFEEMWGTFNRLGEGRVIEIDCPKNRDRLGRRFGFVRFLEVRDDRELERKLNQVHIGGFKLQANKPRFQKTGHEVQKQINMGNRVNGTAKGVDTSETETHQKPSYAEVVKRRMAENQDRGQKTKHYHGTSNRELINNARTSAQSKWRWKPKQQHQEWAGMEFNVNQNEYEWLENCFVGTAHSATMIPTLQEKFFMEGIFFCKIRAMGGRLVLLEGHEKEDLKELVENYKEWLGQWFEEIKPWNPTVVATERFTWISTSQKKRLDVARFLISTPVVEYISKHLTIKINGVVYKIKFSEEESSNSLGEEEDDDMATGLPVPETDVEDGEGALEAANHSPDDTSAAEWVSQQIQKNNHNKKKEKNTVERTEDEASVTEGMVRLSERPKEKAVSRKEGSTGKHLMLDGLEGDVRGRGTDSEDNKEKEGSRGTFKLGTTDEASGENDIECSTKSCTMEQRGVPNGPDGPAKEKTSEKGKDGLQKHGPKHEMLNPLSLGKPNKKNASKPSHGRNEEIDSFWKDMDSNSEGCNSEGMPNWTRKGEGKKKQRQKRRVKTCRSVYIQSGGLKGTRLQKKKKGKRLVTEKMEQEVAFEGNSADLIADDSIDDSNIQNCNRSIDLKNSSRDTEALWRRIKELGVSTEGNEIPVVRKLEEMEQRDRERRKKDTGPRRGGEKKRDKQLCRKLWDSDNMEWVAKPSLGASGGLIILWNSDVFKKLDVFEGDGFLGIYGLWGPEAHPCILCNVYSSCDLEKKKTMWGSLQQKIKNNRGCWCIGGDFNAIRCLQERKGGRSVRREITGFEEFILNSGLMDLPLLGRKYTWYQPNGQCMSRLDRFLFNDEWLTKWPDLKQWGLHRSMSDHTPILVKNEAHNWIPKPFKLFNAWLQNPGFSEMVAAKWREISVQGWGGFILKKKLKKTKEFLRVWSKSSLQEVDRKIEKSKEEMNRIDVKAENCSLTKEDLFLRSSHYTKLLKNMQLKEEMAQQKARKNWLKTRDANTNFFHKCIKGRWRRNKINVISIGGEEFRQVGDIKQGIMKYFENLFTDEGWTRPKLEGLKFRTISEADKCMLTEPFTEEEVKTVVWNCDSTKAPGSDGFTFGFIKSAWEVIKVDIMEFLKDFHSNRKLVRGSNASFLVLIPKTENPQGVEEYRPISLIGCTYKILAKLLANRLSKALNSIIGENQSAFIEGRQLVDGVVVANEAIDGARKRKSQCFIFKIDFEKAYDKVSWSFLDYMMERMGFDIVWRGWISECLRSNTVSVLVNGSATKEFSMTRGLRQGYVKPLSPFLFLMVAEALNGLTSAAVAKGYFWGVKIGKGELEVSHLQFADDTLFMGEATEDNIWTAKCIMRAFELVSENNHLETSNRLIQKKALSLERKILIARWTNNPHKRCAIQPTSVLDVGISAPKTGSKDGWLLLNFKMNLGEGKIVRFWLDTWVGGTSLANVFPRLFLLATEKNCSINQMGHWNNGSWDWKFKWRRPLRAWEEENLQQLLETIKHIKLVQGATDTWCWSLETGGRYTTRTAYVQLAKKEENRLLESRADGKQQQSSWVKPPKGILKVNVDASYSSEIGSAALAMVGRNFKGEICFGKTWLSMALLLL</sequence>
<dbReference type="Proteomes" id="UP001054252">
    <property type="component" value="Unassembled WGS sequence"/>
</dbReference>
<evidence type="ECO:0000259" key="3">
    <source>
        <dbReference type="Pfam" id="PF03372"/>
    </source>
</evidence>
<accession>A0AAV5JUZ7</accession>
<dbReference type="InterPro" id="IPR005135">
    <property type="entry name" value="Endo/exonuclease/phosphatase"/>
</dbReference>
<dbReference type="CDD" id="cd00590">
    <property type="entry name" value="RRM_SF"/>
    <property type="match status" value="1"/>
</dbReference>
<name>A0AAV5JUZ7_9ROSI</name>
<feature type="region of interest" description="Disordered" evidence="1">
    <location>
        <begin position="1"/>
        <end position="23"/>
    </location>
</feature>
<feature type="compositionally biased region" description="Basic and acidic residues" evidence="1">
    <location>
        <begin position="473"/>
        <end position="491"/>
    </location>
</feature>
<dbReference type="Gene3D" id="3.60.10.10">
    <property type="entry name" value="Endonuclease/exonuclease/phosphatase"/>
    <property type="match status" value="1"/>
</dbReference>
<evidence type="ECO:0000313" key="4">
    <source>
        <dbReference type="EMBL" id="GKV18474.1"/>
    </source>
</evidence>
<proteinExistence type="predicted"/>
<evidence type="ECO:0000313" key="5">
    <source>
        <dbReference type="Proteomes" id="UP001054252"/>
    </source>
</evidence>
<feature type="region of interest" description="Disordered" evidence="1">
    <location>
        <begin position="710"/>
        <end position="739"/>
    </location>
</feature>
<evidence type="ECO:0000256" key="1">
    <source>
        <dbReference type="SAM" id="MobiDB-lite"/>
    </source>
</evidence>
<feature type="compositionally biased region" description="Basic and acidic residues" evidence="1">
    <location>
        <begin position="446"/>
        <end position="462"/>
    </location>
</feature>
<dbReference type="EMBL" id="BPVZ01000050">
    <property type="protein sequence ID" value="GKV18474.1"/>
    <property type="molecule type" value="Genomic_DNA"/>
</dbReference>